<dbReference type="Proteomes" id="UP000252586">
    <property type="component" value="Unassembled WGS sequence"/>
</dbReference>
<accession>A0A366DW91</accession>
<feature type="transmembrane region" description="Helical" evidence="1">
    <location>
        <begin position="80"/>
        <end position="99"/>
    </location>
</feature>
<keyword evidence="1" id="KW-0812">Transmembrane</keyword>
<name>A0A366DW91_9NOCA</name>
<comment type="caution">
    <text evidence="2">The sequence shown here is derived from an EMBL/GenBank/DDBJ whole genome shotgun (WGS) entry which is preliminary data.</text>
</comment>
<evidence type="ECO:0000313" key="3">
    <source>
        <dbReference type="Proteomes" id="UP000252586"/>
    </source>
</evidence>
<keyword evidence="1" id="KW-0472">Membrane</keyword>
<evidence type="ECO:0000256" key="1">
    <source>
        <dbReference type="SAM" id="Phobius"/>
    </source>
</evidence>
<feature type="transmembrane region" description="Helical" evidence="1">
    <location>
        <begin position="51"/>
        <end position="68"/>
    </location>
</feature>
<feature type="transmembrane region" description="Helical" evidence="1">
    <location>
        <begin position="26"/>
        <end position="44"/>
    </location>
</feature>
<evidence type="ECO:0000313" key="2">
    <source>
        <dbReference type="EMBL" id="RBO94185.1"/>
    </source>
</evidence>
<proteinExistence type="predicted"/>
<sequence>MGASSGAVSVAAHALGGGVVAPGESSAALLIGACAAVGMVVGSLRTRNGLLELMALLALGQAVAHTALTLPPEHHHGTHATSVMLLAHLAAIPVGAILIRGAETALARIASSVRRVVRALAASGAPVVPLAVAPLAPGTRPAARHLLLSSGLGTRGPPVRV</sequence>
<dbReference type="AlphaFoldDB" id="A0A366DW91"/>
<keyword evidence="3" id="KW-1185">Reference proteome</keyword>
<protein>
    <submittedName>
        <fullName evidence="2">Uncharacterized protein</fullName>
    </submittedName>
</protein>
<organism evidence="2 3">
    <name type="scientific">Nocardia puris</name>
    <dbReference type="NCBI Taxonomy" id="208602"/>
    <lineage>
        <taxon>Bacteria</taxon>
        <taxon>Bacillati</taxon>
        <taxon>Actinomycetota</taxon>
        <taxon>Actinomycetes</taxon>
        <taxon>Mycobacteriales</taxon>
        <taxon>Nocardiaceae</taxon>
        <taxon>Nocardia</taxon>
    </lineage>
</organism>
<reference evidence="2 3" key="1">
    <citation type="submission" date="2018-06" db="EMBL/GenBank/DDBJ databases">
        <title>Genomic Encyclopedia of Type Strains, Phase IV (KMG-IV): sequencing the most valuable type-strain genomes for metagenomic binning, comparative biology and taxonomic classification.</title>
        <authorList>
            <person name="Goeker M."/>
        </authorList>
    </citation>
    <scope>NUCLEOTIDE SEQUENCE [LARGE SCALE GENOMIC DNA]</scope>
    <source>
        <strain evidence="2 3">DSM 44599</strain>
    </source>
</reference>
<keyword evidence="1" id="KW-1133">Transmembrane helix</keyword>
<dbReference type="EMBL" id="QNRE01000002">
    <property type="protein sequence ID" value="RBO94185.1"/>
    <property type="molecule type" value="Genomic_DNA"/>
</dbReference>
<gene>
    <name evidence="2" type="ORF">DFR74_102608</name>
</gene>